<keyword evidence="3" id="KW-1185">Reference proteome</keyword>
<evidence type="ECO:0000313" key="2">
    <source>
        <dbReference type="EMBL" id="GAA5147983.1"/>
    </source>
</evidence>
<evidence type="ECO:0000256" key="1">
    <source>
        <dbReference type="SAM" id="SignalP"/>
    </source>
</evidence>
<reference evidence="3" key="1">
    <citation type="journal article" date="2019" name="Int. J. Syst. Evol. Microbiol.">
        <title>The Global Catalogue of Microorganisms (GCM) 10K type strain sequencing project: providing services to taxonomists for standard genome sequencing and annotation.</title>
        <authorList>
            <consortium name="The Broad Institute Genomics Platform"/>
            <consortium name="The Broad Institute Genome Sequencing Center for Infectious Disease"/>
            <person name="Wu L."/>
            <person name="Ma J."/>
        </authorList>
    </citation>
    <scope>NUCLEOTIDE SEQUENCE [LARGE SCALE GENOMIC DNA]</scope>
    <source>
        <strain evidence="3">JCM 18459</strain>
    </source>
</reference>
<sequence length="233" mass="23679">MRRPIARPAVAVVAVLGLGAGLAACGSAAEPSPPSGVDELEVPTEAPDAADFTGGPVESPWLALDLAASYRTVDGTSVERTVAPGPEVAGVTTTAVSLDGTTDLLAEDDEGNVWWLGRESEDADGTGSATWLTGEDDVRAGLLVTRTPRVGDGYLAADLPGDDDPRVTVAGVDETVTLDVDGTATEYDDVVVLELTDLYGPAGSMVNALYSRDVGLVLLESAGGVAALTRTPG</sequence>
<feature type="signal peptide" evidence="1">
    <location>
        <begin position="1"/>
        <end position="23"/>
    </location>
</feature>
<dbReference type="EMBL" id="BAABKG010000002">
    <property type="protein sequence ID" value="GAA5147983.1"/>
    <property type="molecule type" value="Genomic_DNA"/>
</dbReference>
<comment type="caution">
    <text evidence="2">The sequence shown here is derived from an EMBL/GenBank/DDBJ whole genome shotgun (WGS) entry which is preliminary data.</text>
</comment>
<gene>
    <name evidence="2" type="ORF">GCM10023340_21210</name>
</gene>
<proteinExistence type="predicted"/>
<name>A0ABP9PP37_9ACTN</name>
<dbReference type="Proteomes" id="UP001500221">
    <property type="component" value="Unassembled WGS sequence"/>
</dbReference>
<dbReference type="PROSITE" id="PS51257">
    <property type="entry name" value="PROKAR_LIPOPROTEIN"/>
    <property type="match status" value="1"/>
</dbReference>
<evidence type="ECO:0000313" key="3">
    <source>
        <dbReference type="Proteomes" id="UP001500221"/>
    </source>
</evidence>
<dbReference type="RefSeq" id="WP_345458062.1">
    <property type="nucleotide sequence ID" value="NZ_BAABKG010000002.1"/>
</dbReference>
<accession>A0ABP9PP37</accession>
<protein>
    <submittedName>
        <fullName evidence="2">Uncharacterized protein</fullName>
    </submittedName>
</protein>
<keyword evidence="1" id="KW-0732">Signal</keyword>
<organism evidence="2 3">
    <name type="scientific">Nocardioides marinquilinus</name>
    <dbReference type="NCBI Taxonomy" id="1210400"/>
    <lineage>
        <taxon>Bacteria</taxon>
        <taxon>Bacillati</taxon>
        <taxon>Actinomycetota</taxon>
        <taxon>Actinomycetes</taxon>
        <taxon>Propionibacteriales</taxon>
        <taxon>Nocardioidaceae</taxon>
        <taxon>Nocardioides</taxon>
    </lineage>
</organism>
<feature type="chain" id="PRO_5046769639" evidence="1">
    <location>
        <begin position="24"/>
        <end position="233"/>
    </location>
</feature>